<feature type="region of interest" description="Disordered" evidence="15">
    <location>
        <begin position="229"/>
        <end position="303"/>
    </location>
</feature>
<dbReference type="GO" id="GO:0000981">
    <property type="term" value="F:DNA-binding transcription factor activity, RNA polymerase II-specific"/>
    <property type="evidence" value="ECO:0007669"/>
    <property type="project" value="TreeGrafter"/>
</dbReference>
<keyword evidence="18" id="KW-1185">Reference proteome</keyword>
<evidence type="ECO:0000256" key="10">
    <source>
        <dbReference type="ARBA" id="ARBA00060356"/>
    </source>
</evidence>
<keyword evidence="8" id="KW-0539">Nucleus</keyword>
<feature type="compositionally biased region" description="Low complexity" evidence="15">
    <location>
        <begin position="49"/>
        <end position="69"/>
    </location>
</feature>
<keyword evidence="3" id="KW-0479">Metal-binding</keyword>
<feature type="compositionally biased region" description="Acidic residues" evidence="15">
    <location>
        <begin position="36"/>
        <end position="45"/>
    </location>
</feature>
<dbReference type="EMBL" id="ASGP02000002">
    <property type="protein sequence ID" value="KAH9522768.1"/>
    <property type="molecule type" value="Genomic_DNA"/>
</dbReference>
<comment type="function">
    <text evidence="10">Has a broad role in development, specifically in the genetic pathway SynMuvB that negatively regulates specification of the vulval cell fate. Required for fem-3 3'-UTR-mediated repression in the regulation of the sperm/oocyte switch. Acts by regulating the translation of fem-3 mRNA, by binding to its 3'-UTR.</text>
</comment>
<comment type="subcellular location">
    <subcellularLocation>
        <location evidence="1">Nucleus</location>
    </subcellularLocation>
</comment>
<accession>A0A922IBE0</accession>
<evidence type="ECO:0000256" key="3">
    <source>
        <dbReference type="ARBA" id="ARBA00022723"/>
    </source>
</evidence>
<comment type="subunit">
    <text evidence="11">Interacts with hda-1, let-418, lin-1, mog-1, mog-4, mog-5, mog-6, pie-1 and unc-98.</text>
</comment>
<dbReference type="FunFam" id="3.30.160.60:FF:001612">
    <property type="entry name" value="MEP-1, isoform A"/>
    <property type="match status" value="1"/>
</dbReference>
<comment type="caution">
    <text evidence="17">The sequence shown here is derived from an EMBL/GenBank/DDBJ whole genome shotgun (WGS) entry which is preliminary data.</text>
</comment>
<evidence type="ECO:0000256" key="5">
    <source>
        <dbReference type="ARBA" id="ARBA00022771"/>
    </source>
</evidence>
<keyword evidence="4" id="KW-0677">Repeat</keyword>
<dbReference type="Proteomes" id="UP000790347">
    <property type="component" value="Unassembled WGS sequence"/>
</dbReference>
<feature type="region of interest" description="Disordered" evidence="15">
    <location>
        <begin position="1005"/>
        <end position="1037"/>
    </location>
</feature>
<feature type="compositionally biased region" description="Low complexity" evidence="15">
    <location>
        <begin position="839"/>
        <end position="850"/>
    </location>
</feature>
<dbReference type="GO" id="GO:0005634">
    <property type="term" value="C:nucleus"/>
    <property type="evidence" value="ECO:0007669"/>
    <property type="project" value="UniProtKB-SubCell"/>
</dbReference>
<evidence type="ECO:0000256" key="2">
    <source>
        <dbReference type="ARBA" id="ARBA00022473"/>
    </source>
</evidence>
<protein>
    <recommendedName>
        <fullName evidence="12">MOG interacting and ectopic P-granules protein 1</fullName>
    </recommendedName>
    <alternativeName>
        <fullName evidence="13">Nuclear zinc finger protein</fullName>
    </alternativeName>
</protein>
<dbReference type="PANTHER" id="PTHR24388">
    <property type="entry name" value="ZINC FINGER PROTEIN"/>
    <property type="match status" value="1"/>
</dbReference>
<dbReference type="AlphaFoldDB" id="A0A922IBE0"/>
<feature type="compositionally biased region" description="Acidic residues" evidence="15">
    <location>
        <begin position="123"/>
        <end position="137"/>
    </location>
</feature>
<evidence type="ECO:0000256" key="11">
    <source>
        <dbReference type="ARBA" id="ARBA00061755"/>
    </source>
</evidence>
<dbReference type="GO" id="GO:0008270">
    <property type="term" value="F:zinc ion binding"/>
    <property type="evidence" value="ECO:0007669"/>
    <property type="project" value="UniProtKB-KW"/>
</dbReference>
<sequence>MDDSTTPVSDTIVADNDEEQLKKNDDDDEKSNSVIDADDDDDIEQLDSNNDNVLNENDQQQQQQNNVELIDLSNDEEDDDDDDDDVQQEQDEESPINNVDEEDDKGIEMIENGDESDSKAFDNDDDADADVDEDQDNEMINSINGDSSSLINDGGLQSATASTAIDDEIMISEDEDDDIVDEDGVGDDGEDSLAASATKNMVNENKLNSINNNILNKPQNLVTKSSLNSVKNNQQSINNNKITEEIVIEDDDDDDDDMDDEDEVQDLSTNNKSTSKHVKAEQQQQQQKPQEQEMKQKSKDNDSVDDVVIVAEKTSIEDLIPKLTDELIGFPKFFQNVLTLGDCIAINKKSRSDIDIDKDYSILDCPSQVVPLIVKRANKFPTKLKQDNLDQSTQKPAPPPPSTQTNNTKNMLTISDFYSSSVGKFLIGIGLSRVKQWYHKDAINKVRKQIRKEGDAEDLMEELKKQQEYLNCCRVANSSYIYPTIKCEHCDFRTEFQSVLQNHMAYPHQTSRKELKCNYCQFSTRDSKVIIDHVQCMHERKCMIELPPQLYECPICPYESGVKSKAATHIAKCLKFFLPEKLLVNKDDYFPTITPKPITQEDIKIYEATLQALRFAALNPQTKVPQIAGLPPGLQQQMYLVQQQQMNRIGPSSGRIKKHHHHHQQQQHHHHQQQPFDAHHQAHHQQSLGQSSIMAHTSSSSSSANKMNRHNNNAVTANLAANVNQLAGLNLRNVAAPQLYNMLANTQAAAQFLQNPAAAAAAAAGLQGLSPNALSLLNKTHMLAKLQNIAGTAAVGGGGLSASPQQQQQPQHSSSSSSSRHNSSKSNIISNKHHHHHSQQQQQQQQQPNNLTVGSAAAANNPKGSFVMCEICDGYIKDLEQLRTHMQWIHKVRIHPKMLASRPPLNCQKCQWRFFTDQGLERHLLGSHGLVTSNMQEMVNRNEDGGRCTICGRVFSNKLVTHMNHAHKINLKPAHLSYKCTVCSATFNLYRLFENHVYMVHSGSVKRNNNNTADNESSSSSMPPRKKAALDMSANGN</sequence>
<evidence type="ECO:0000256" key="1">
    <source>
        <dbReference type="ARBA" id="ARBA00004123"/>
    </source>
</evidence>
<evidence type="ECO:0000256" key="13">
    <source>
        <dbReference type="ARBA" id="ARBA00080128"/>
    </source>
</evidence>
<feature type="compositionally biased region" description="Low complexity" evidence="15">
    <location>
        <begin position="803"/>
        <end position="830"/>
    </location>
</feature>
<gene>
    <name evidence="17" type="ORF">DERF_006328</name>
</gene>
<feature type="compositionally biased region" description="Acidic residues" evidence="15">
    <location>
        <begin position="73"/>
        <end position="115"/>
    </location>
</feature>
<dbReference type="PROSITE" id="PS00028">
    <property type="entry name" value="ZINC_FINGER_C2H2_1"/>
    <property type="match status" value="3"/>
</dbReference>
<evidence type="ECO:0000256" key="6">
    <source>
        <dbReference type="ARBA" id="ARBA00022782"/>
    </source>
</evidence>
<evidence type="ECO:0000256" key="8">
    <source>
        <dbReference type="ARBA" id="ARBA00023242"/>
    </source>
</evidence>
<feature type="compositionally biased region" description="Polar residues" evidence="15">
    <location>
        <begin position="1005"/>
        <end position="1022"/>
    </location>
</feature>
<dbReference type="GO" id="GO:0030154">
    <property type="term" value="P:cell differentiation"/>
    <property type="evidence" value="ECO:0007669"/>
    <property type="project" value="UniProtKB-KW"/>
</dbReference>
<evidence type="ECO:0000256" key="14">
    <source>
        <dbReference type="PROSITE-ProRule" id="PRU00042"/>
    </source>
</evidence>
<evidence type="ECO:0000256" key="15">
    <source>
        <dbReference type="SAM" id="MobiDB-lite"/>
    </source>
</evidence>
<reference evidence="17" key="2">
    <citation type="journal article" date="2022" name="Res Sq">
        <title>Comparative Genomics Reveals Insights into the Divergent Evolution of Astigmatic Mites and Household Pest Adaptations.</title>
        <authorList>
            <person name="Xiong Q."/>
            <person name="Wan A.T.-Y."/>
            <person name="Liu X.-Y."/>
            <person name="Fung C.S.-H."/>
            <person name="Xiao X."/>
            <person name="Malainual N."/>
            <person name="Hou J."/>
            <person name="Wang L."/>
            <person name="Wang M."/>
            <person name="Yang K."/>
            <person name="Cui Y."/>
            <person name="Leung E."/>
            <person name="Nong W."/>
            <person name="Shin S.-K."/>
            <person name="Au S."/>
            <person name="Jeong K.Y."/>
            <person name="Chew F.T."/>
            <person name="Hui J."/>
            <person name="Leung T.F."/>
            <person name="Tungtrongchitr A."/>
            <person name="Zhong N."/>
            <person name="Liu Z."/>
            <person name="Tsui S."/>
        </authorList>
    </citation>
    <scope>NUCLEOTIDE SEQUENCE</scope>
    <source>
        <strain evidence="17">Derf</strain>
        <tissue evidence="17">Whole organism</tissue>
    </source>
</reference>
<feature type="region of interest" description="Disordered" evidence="15">
    <location>
        <begin position="1"/>
        <end position="155"/>
    </location>
</feature>
<dbReference type="GO" id="GO:0000978">
    <property type="term" value="F:RNA polymerase II cis-regulatory region sequence-specific DNA binding"/>
    <property type="evidence" value="ECO:0007669"/>
    <property type="project" value="TreeGrafter"/>
</dbReference>
<feature type="domain" description="C2H2-type" evidence="16">
    <location>
        <begin position="978"/>
        <end position="1006"/>
    </location>
</feature>
<keyword evidence="2" id="KW-0217">Developmental protein</keyword>
<dbReference type="InterPro" id="IPR013087">
    <property type="entry name" value="Znf_C2H2_type"/>
</dbReference>
<keyword evidence="7" id="KW-0862">Zinc</keyword>
<name>A0A922IBE0_DERFA</name>
<feature type="region of interest" description="Disordered" evidence="15">
    <location>
        <begin position="650"/>
        <end position="709"/>
    </location>
</feature>
<dbReference type="Gene3D" id="3.30.160.60">
    <property type="entry name" value="Classic Zinc Finger"/>
    <property type="match status" value="3"/>
</dbReference>
<reference evidence="17" key="1">
    <citation type="submission" date="2013-05" db="EMBL/GenBank/DDBJ databases">
        <authorList>
            <person name="Yim A.K.Y."/>
            <person name="Chan T.F."/>
            <person name="Ji K.M."/>
            <person name="Liu X.Y."/>
            <person name="Zhou J.W."/>
            <person name="Li R.Q."/>
            <person name="Yang K.Y."/>
            <person name="Li J."/>
            <person name="Li M."/>
            <person name="Law P.T.W."/>
            <person name="Wu Y.L."/>
            <person name="Cai Z.L."/>
            <person name="Qin H."/>
            <person name="Bao Y."/>
            <person name="Leung R.K.K."/>
            <person name="Ng P.K.S."/>
            <person name="Zou J."/>
            <person name="Zhong X.J."/>
            <person name="Ran P.X."/>
            <person name="Zhong N.S."/>
            <person name="Liu Z.G."/>
            <person name="Tsui S.K.W."/>
        </authorList>
    </citation>
    <scope>NUCLEOTIDE SEQUENCE</scope>
    <source>
        <strain evidence="17">Derf</strain>
        <tissue evidence="17">Whole organism</tissue>
    </source>
</reference>
<evidence type="ECO:0000259" key="16">
    <source>
        <dbReference type="PROSITE" id="PS50157"/>
    </source>
</evidence>
<evidence type="ECO:0000256" key="4">
    <source>
        <dbReference type="ARBA" id="ARBA00022737"/>
    </source>
</evidence>
<keyword evidence="5 14" id="KW-0863">Zinc-finger</keyword>
<dbReference type="PANTHER" id="PTHR24388:SF54">
    <property type="entry name" value="PROTEIN ESCARGOT"/>
    <property type="match status" value="1"/>
</dbReference>
<proteinExistence type="inferred from homology"/>
<organism evidence="17 18">
    <name type="scientific">Dermatophagoides farinae</name>
    <name type="common">American house dust mite</name>
    <dbReference type="NCBI Taxonomy" id="6954"/>
    <lineage>
        <taxon>Eukaryota</taxon>
        <taxon>Metazoa</taxon>
        <taxon>Ecdysozoa</taxon>
        <taxon>Arthropoda</taxon>
        <taxon>Chelicerata</taxon>
        <taxon>Arachnida</taxon>
        <taxon>Acari</taxon>
        <taxon>Acariformes</taxon>
        <taxon>Sarcoptiformes</taxon>
        <taxon>Astigmata</taxon>
        <taxon>Psoroptidia</taxon>
        <taxon>Analgoidea</taxon>
        <taxon>Pyroglyphidae</taxon>
        <taxon>Dermatophagoidinae</taxon>
        <taxon>Dermatophagoides</taxon>
    </lineage>
</organism>
<feature type="compositionally biased region" description="Acidic residues" evidence="15">
    <location>
        <begin position="246"/>
        <end position="265"/>
    </location>
</feature>
<feature type="compositionally biased region" description="Basic and acidic residues" evidence="15">
    <location>
        <begin position="290"/>
        <end position="302"/>
    </location>
</feature>
<evidence type="ECO:0000256" key="7">
    <source>
        <dbReference type="ARBA" id="ARBA00022833"/>
    </source>
</evidence>
<evidence type="ECO:0000313" key="17">
    <source>
        <dbReference type="EMBL" id="KAH9522768.1"/>
    </source>
</evidence>
<feature type="region of interest" description="Disordered" evidence="15">
    <location>
        <begin position="384"/>
        <end position="409"/>
    </location>
</feature>
<comment type="similarity">
    <text evidence="9">Belongs to the snail C2H2-type zinc-finger protein family.</text>
</comment>
<evidence type="ECO:0000256" key="12">
    <source>
        <dbReference type="ARBA" id="ARBA00071730"/>
    </source>
</evidence>
<feature type="compositionally biased region" description="Polar residues" evidence="15">
    <location>
        <begin position="139"/>
        <end position="155"/>
    </location>
</feature>
<feature type="compositionally biased region" description="Low complexity" evidence="15">
    <location>
        <begin position="229"/>
        <end position="241"/>
    </location>
</feature>
<feature type="compositionally biased region" description="Basic residues" evidence="15">
    <location>
        <begin position="655"/>
        <end position="672"/>
    </location>
</feature>
<evidence type="ECO:0000256" key="9">
    <source>
        <dbReference type="ARBA" id="ARBA00037948"/>
    </source>
</evidence>
<keyword evidence="6" id="KW-0221">Differentiation</keyword>
<dbReference type="SMART" id="SM00355">
    <property type="entry name" value="ZnF_C2H2"/>
    <property type="match status" value="7"/>
</dbReference>
<feature type="compositionally biased region" description="Polar residues" evidence="15">
    <location>
        <begin position="687"/>
        <end position="697"/>
    </location>
</feature>
<dbReference type="InterPro" id="IPR050527">
    <property type="entry name" value="Snail/Krueppel_Znf"/>
</dbReference>
<feature type="region of interest" description="Disordered" evidence="15">
    <location>
        <begin position="797"/>
        <end position="857"/>
    </location>
</feature>
<dbReference type="PROSITE" id="PS50157">
    <property type="entry name" value="ZINC_FINGER_C2H2_2"/>
    <property type="match status" value="1"/>
</dbReference>
<evidence type="ECO:0000313" key="18">
    <source>
        <dbReference type="Proteomes" id="UP000790347"/>
    </source>
</evidence>